<evidence type="ECO:0000313" key="2">
    <source>
        <dbReference type="EMBL" id="MFD2461622.1"/>
    </source>
</evidence>
<name>A0ABW5GL71_9PSEU</name>
<organism evidence="2 3">
    <name type="scientific">Amycolatopsis samaneae</name>
    <dbReference type="NCBI Taxonomy" id="664691"/>
    <lineage>
        <taxon>Bacteria</taxon>
        <taxon>Bacillati</taxon>
        <taxon>Actinomycetota</taxon>
        <taxon>Actinomycetes</taxon>
        <taxon>Pseudonocardiales</taxon>
        <taxon>Pseudonocardiaceae</taxon>
        <taxon>Amycolatopsis</taxon>
    </lineage>
</organism>
<evidence type="ECO:0000256" key="1">
    <source>
        <dbReference type="RuleBase" id="RU362001"/>
    </source>
</evidence>
<evidence type="ECO:0000313" key="3">
    <source>
        <dbReference type="Proteomes" id="UP001597419"/>
    </source>
</evidence>
<protein>
    <recommendedName>
        <fullName evidence="1">ESAT-6-like protein</fullName>
    </recommendedName>
</protein>
<proteinExistence type="inferred from homology"/>
<gene>
    <name evidence="2" type="ORF">ACFSYJ_23655</name>
</gene>
<dbReference type="Gene3D" id="1.10.287.1060">
    <property type="entry name" value="ESAT-6-like"/>
    <property type="match status" value="1"/>
</dbReference>
<sequence>MSDAIKYDYQKLDEAFTSLTKIAEFIDTTLDEQRKQVHAVMADWHGDTADAYDSLSTDLDNDMKQYMATLAALKNAAHTGATTMQETDAQGKKSLAH</sequence>
<comment type="caution">
    <text evidence="2">The sequence shown here is derived from an EMBL/GenBank/DDBJ whole genome shotgun (WGS) entry which is preliminary data.</text>
</comment>
<dbReference type="EMBL" id="JBHUKU010000014">
    <property type="protein sequence ID" value="MFD2461622.1"/>
    <property type="molecule type" value="Genomic_DNA"/>
</dbReference>
<keyword evidence="3" id="KW-1185">Reference proteome</keyword>
<dbReference type="NCBIfam" id="TIGR03930">
    <property type="entry name" value="WXG100_ESAT6"/>
    <property type="match status" value="1"/>
</dbReference>
<dbReference type="InterPro" id="IPR010310">
    <property type="entry name" value="T7SS_ESAT-6-like"/>
</dbReference>
<reference evidence="3" key="1">
    <citation type="journal article" date="2019" name="Int. J. Syst. Evol. Microbiol.">
        <title>The Global Catalogue of Microorganisms (GCM) 10K type strain sequencing project: providing services to taxonomists for standard genome sequencing and annotation.</title>
        <authorList>
            <consortium name="The Broad Institute Genomics Platform"/>
            <consortium name="The Broad Institute Genome Sequencing Center for Infectious Disease"/>
            <person name="Wu L."/>
            <person name="Ma J."/>
        </authorList>
    </citation>
    <scope>NUCLEOTIDE SEQUENCE [LARGE SCALE GENOMIC DNA]</scope>
    <source>
        <strain evidence="3">CGMCC 4.7643</strain>
    </source>
</reference>
<dbReference type="SUPFAM" id="SSF140453">
    <property type="entry name" value="EsxAB dimer-like"/>
    <property type="match status" value="1"/>
</dbReference>
<dbReference type="Pfam" id="PF06013">
    <property type="entry name" value="WXG100"/>
    <property type="match status" value="1"/>
</dbReference>
<dbReference type="InterPro" id="IPR036689">
    <property type="entry name" value="ESAT-6-like_sf"/>
</dbReference>
<dbReference type="Proteomes" id="UP001597419">
    <property type="component" value="Unassembled WGS sequence"/>
</dbReference>
<comment type="similarity">
    <text evidence="1">Belongs to the WXG100 family.</text>
</comment>
<accession>A0ABW5GL71</accession>
<dbReference type="RefSeq" id="WP_345390189.1">
    <property type="nucleotide sequence ID" value="NZ_BAABHG010000004.1"/>
</dbReference>